<proteinExistence type="predicted"/>
<dbReference type="AlphaFoldDB" id="A0A852ZXU8"/>
<dbReference type="InterPro" id="IPR014044">
    <property type="entry name" value="CAP_dom"/>
</dbReference>
<evidence type="ECO:0000313" key="4">
    <source>
        <dbReference type="Proteomes" id="UP000567795"/>
    </source>
</evidence>
<organism evidence="3 4">
    <name type="scientific">Allostreptomyces psammosilenae</name>
    <dbReference type="NCBI Taxonomy" id="1892865"/>
    <lineage>
        <taxon>Bacteria</taxon>
        <taxon>Bacillati</taxon>
        <taxon>Actinomycetota</taxon>
        <taxon>Actinomycetes</taxon>
        <taxon>Kitasatosporales</taxon>
        <taxon>Streptomycetaceae</taxon>
        <taxon>Allostreptomyces</taxon>
    </lineage>
</organism>
<keyword evidence="4" id="KW-1185">Reference proteome</keyword>
<dbReference type="CDD" id="cd05379">
    <property type="entry name" value="CAP_bacterial"/>
    <property type="match status" value="1"/>
</dbReference>
<protein>
    <submittedName>
        <fullName evidence="3">Uncharacterized protein YkwD</fullName>
    </submittedName>
</protein>
<dbReference type="Gene3D" id="3.40.33.10">
    <property type="entry name" value="CAP"/>
    <property type="match status" value="1"/>
</dbReference>
<feature type="signal peptide" evidence="1">
    <location>
        <begin position="1"/>
        <end position="33"/>
    </location>
</feature>
<evidence type="ECO:0000259" key="2">
    <source>
        <dbReference type="Pfam" id="PF00188"/>
    </source>
</evidence>
<dbReference type="Proteomes" id="UP000567795">
    <property type="component" value="Unassembled WGS sequence"/>
</dbReference>
<feature type="chain" id="PRO_5032563112" evidence="1">
    <location>
        <begin position="34"/>
        <end position="159"/>
    </location>
</feature>
<dbReference type="PANTHER" id="PTHR31157">
    <property type="entry name" value="SCP DOMAIN-CONTAINING PROTEIN"/>
    <property type="match status" value="1"/>
</dbReference>
<dbReference type="Pfam" id="PF00188">
    <property type="entry name" value="CAP"/>
    <property type="match status" value="1"/>
</dbReference>
<dbReference type="PANTHER" id="PTHR31157:SF1">
    <property type="entry name" value="SCP DOMAIN-CONTAINING PROTEIN"/>
    <property type="match status" value="1"/>
</dbReference>
<reference evidence="3 4" key="1">
    <citation type="submission" date="2020-07" db="EMBL/GenBank/DDBJ databases">
        <title>Sequencing the genomes of 1000 actinobacteria strains.</title>
        <authorList>
            <person name="Klenk H.-P."/>
        </authorList>
    </citation>
    <scope>NUCLEOTIDE SEQUENCE [LARGE SCALE GENOMIC DNA]</scope>
    <source>
        <strain evidence="3 4">DSM 42178</strain>
    </source>
</reference>
<dbReference type="RefSeq" id="WP_179815155.1">
    <property type="nucleotide sequence ID" value="NZ_JACBZD010000001.1"/>
</dbReference>
<sequence>MTTASRRTSALPYACGAALTLLLTIAPAGPVHAANRLSSREVVELVNEQRLREGCPKLTADAELTRMARAHSRDMAERVYFSHTTPDGTSPIERADEAGAENFVGENIARGQDSAWEVVHDWLDSDDHRNHILDCSARTTGVGVADGPEGPYWVQEFGW</sequence>
<dbReference type="EMBL" id="JACBZD010000001">
    <property type="protein sequence ID" value="NYI06597.1"/>
    <property type="molecule type" value="Genomic_DNA"/>
</dbReference>
<dbReference type="SUPFAM" id="SSF55797">
    <property type="entry name" value="PR-1-like"/>
    <property type="match status" value="1"/>
</dbReference>
<dbReference type="InterPro" id="IPR035940">
    <property type="entry name" value="CAP_sf"/>
</dbReference>
<feature type="domain" description="SCP" evidence="2">
    <location>
        <begin position="43"/>
        <end position="157"/>
    </location>
</feature>
<accession>A0A852ZXU8</accession>
<gene>
    <name evidence="3" type="ORF">FHU37_003540</name>
</gene>
<comment type="caution">
    <text evidence="3">The sequence shown here is derived from an EMBL/GenBank/DDBJ whole genome shotgun (WGS) entry which is preliminary data.</text>
</comment>
<name>A0A852ZXU8_9ACTN</name>
<evidence type="ECO:0000256" key="1">
    <source>
        <dbReference type="SAM" id="SignalP"/>
    </source>
</evidence>
<evidence type="ECO:0000313" key="3">
    <source>
        <dbReference type="EMBL" id="NYI06597.1"/>
    </source>
</evidence>
<keyword evidence="1" id="KW-0732">Signal</keyword>